<evidence type="ECO:0000313" key="2">
    <source>
        <dbReference type="Proteomes" id="UP000667802"/>
    </source>
</evidence>
<reference evidence="2" key="1">
    <citation type="journal article" date="2021" name="Science">
        <title>Hunting the eagle killer: A cyanobacterial neurotoxin causes vacuolar myelinopathy.</title>
        <authorList>
            <person name="Breinlinger S."/>
            <person name="Phillips T.J."/>
            <person name="Haram B.N."/>
            <person name="Mares J."/>
            <person name="Martinez Yerena J.A."/>
            <person name="Hrouzek P."/>
            <person name="Sobotka R."/>
            <person name="Henderson W.M."/>
            <person name="Schmieder P."/>
            <person name="Williams S.M."/>
            <person name="Lauderdale J.D."/>
            <person name="Wilde H.D."/>
            <person name="Gerrin W."/>
            <person name="Kust A."/>
            <person name="Washington J.W."/>
            <person name="Wagner C."/>
            <person name="Geier B."/>
            <person name="Liebeke M."/>
            <person name="Enke H."/>
            <person name="Niedermeyer T.H.J."/>
            <person name="Wilde S.B."/>
        </authorList>
    </citation>
    <scope>NUCLEOTIDE SEQUENCE [LARGE SCALE GENOMIC DNA]</scope>
    <source>
        <strain evidence="2">Thurmond2011</strain>
    </source>
</reference>
<dbReference type="RefSeq" id="WP_208351331.1">
    <property type="nucleotide sequence ID" value="NZ_JAALHA020000015.1"/>
</dbReference>
<accession>A0AAP5IAS6</accession>
<proteinExistence type="predicted"/>
<comment type="caution">
    <text evidence="1">The sequence shown here is derived from an EMBL/GenBank/DDBJ whole genome shotgun (WGS) entry which is preliminary data.</text>
</comment>
<gene>
    <name evidence="1" type="ORF">G7B40_026525</name>
</gene>
<sequence>MTNDLEIVGVRSQEQNLYFQSDYVPLISFKNKEQKDKAEKYIILEACDFFTNILKVDIPVVQNQLASPQIITPRDFNTKKIKYFYEFLLHDLGEREANGKLKVNIKWGITFDEECTPIQVAKHDIHPQSRKIKLKYLDSRIGRPRLPYRSHIPHLQYLPYRRYGTIDINGQPIFYYIYFTLQEILDAIKQAPT</sequence>
<dbReference type="EMBL" id="JAALHA020000015">
    <property type="protein sequence ID" value="MDR9898090.1"/>
    <property type="molecule type" value="Genomic_DNA"/>
</dbReference>
<dbReference type="Proteomes" id="UP000667802">
    <property type="component" value="Unassembled WGS sequence"/>
</dbReference>
<protein>
    <submittedName>
        <fullName evidence="1">Uncharacterized protein</fullName>
    </submittedName>
</protein>
<name>A0AAP5IAS6_9CYAN</name>
<dbReference type="AlphaFoldDB" id="A0AAP5IAS6"/>
<evidence type="ECO:0000313" key="1">
    <source>
        <dbReference type="EMBL" id="MDR9898090.1"/>
    </source>
</evidence>
<organism evidence="1 2">
    <name type="scientific">Aetokthonos hydrillicola Thurmond2011</name>
    <dbReference type="NCBI Taxonomy" id="2712845"/>
    <lineage>
        <taxon>Bacteria</taxon>
        <taxon>Bacillati</taxon>
        <taxon>Cyanobacteriota</taxon>
        <taxon>Cyanophyceae</taxon>
        <taxon>Nostocales</taxon>
        <taxon>Hapalosiphonaceae</taxon>
        <taxon>Aetokthonos</taxon>
    </lineage>
</organism>
<keyword evidence="2" id="KW-1185">Reference proteome</keyword>